<keyword evidence="4" id="KW-0472">Membrane</keyword>
<dbReference type="PANTHER" id="PTHR36985:SF1">
    <property type="entry name" value="TRANSLOCATION AND ASSEMBLY MODULE SUBUNIT TAMB"/>
    <property type="match status" value="1"/>
</dbReference>
<dbReference type="OrthoDB" id="7784409at2"/>
<evidence type="ECO:0000256" key="5">
    <source>
        <dbReference type="SAM" id="SignalP"/>
    </source>
</evidence>
<keyword evidence="8" id="KW-1185">Reference proteome</keyword>
<feature type="signal peptide" evidence="5">
    <location>
        <begin position="1"/>
        <end position="21"/>
    </location>
</feature>
<evidence type="ECO:0000313" key="7">
    <source>
        <dbReference type="EMBL" id="KEJ90065.1"/>
    </source>
</evidence>
<keyword evidence="2" id="KW-0812">Transmembrane</keyword>
<comment type="subcellular location">
    <subcellularLocation>
        <location evidence="1">Membrane</location>
        <topology evidence="1">Single-pass membrane protein</topology>
    </subcellularLocation>
</comment>
<proteinExistence type="predicted"/>
<dbReference type="GO" id="GO:0097347">
    <property type="term" value="C:TAM protein secretion complex"/>
    <property type="evidence" value="ECO:0007669"/>
    <property type="project" value="TreeGrafter"/>
</dbReference>
<evidence type="ECO:0000256" key="2">
    <source>
        <dbReference type="ARBA" id="ARBA00022692"/>
    </source>
</evidence>
<dbReference type="eggNOG" id="COG2911">
    <property type="taxonomic scope" value="Bacteria"/>
</dbReference>
<name>A0A073IKJ3_9RHOB</name>
<evidence type="ECO:0000259" key="6">
    <source>
        <dbReference type="Pfam" id="PF04357"/>
    </source>
</evidence>
<dbReference type="InterPro" id="IPR007452">
    <property type="entry name" value="TamB_C"/>
</dbReference>
<keyword evidence="3" id="KW-1133">Transmembrane helix</keyword>
<dbReference type="Pfam" id="PF04357">
    <property type="entry name" value="TamB"/>
    <property type="match status" value="1"/>
</dbReference>
<dbReference type="Proteomes" id="UP000027734">
    <property type="component" value="Unassembled WGS sequence"/>
</dbReference>
<reference evidence="7 8" key="1">
    <citation type="submission" date="2014-01" db="EMBL/GenBank/DDBJ databases">
        <title>Sulfitobacter donghicola JCM 14565 Genome Sequencing.</title>
        <authorList>
            <person name="Lai Q."/>
            <person name="Hong Z."/>
        </authorList>
    </citation>
    <scope>NUCLEOTIDE SEQUENCE [LARGE SCALE GENOMIC DNA]</scope>
    <source>
        <strain evidence="7 8">JCM 14565</strain>
    </source>
</reference>
<feature type="chain" id="PRO_5001691271" description="Translocation and assembly module TamB C-terminal domain-containing protein" evidence="5">
    <location>
        <begin position="22"/>
        <end position="1264"/>
    </location>
</feature>
<evidence type="ECO:0000256" key="1">
    <source>
        <dbReference type="ARBA" id="ARBA00004167"/>
    </source>
</evidence>
<organism evidence="7 8">
    <name type="scientific">Sulfitobacter donghicola DSW-25 = KCTC 12864 = JCM 14565</name>
    <dbReference type="NCBI Taxonomy" id="1300350"/>
    <lineage>
        <taxon>Bacteria</taxon>
        <taxon>Pseudomonadati</taxon>
        <taxon>Pseudomonadota</taxon>
        <taxon>Alphaproteobacteria</taxon>
        <taxon>Rhodobacterales</taxon>
        <taxon>Roseobacteraceae</taxon>
        <taxon>Sulfitobacter</taxon>
    </lineage>
</organism>
<dbReference type="PANTHER" id="PTHR36985">
    <property type="entry name" value="TRANSLOCATION AND ASSEMBLY MODULE SUBUNIT TAMB"/>
    <property type="match status" value="1"/>
</dbReference>
<sequence>MRILRLCLIVLSLLWGHAASAQDEDKSYLTLKIQELLSGAGRQVDIVGFRGALSSQASFDRMTIADDLGVWLTMDDVVLSWNRSALLGGRLVVQELSAQNIDIPRLPASEEATLPDAQATPFTIPQLPDLPVSIDIDALNIAKLRLGAPFMGEQVDLQMNARATLNDDGLDVAFQSARIDGKRGSFDLVATLAREDDILDLLLTLSEQENGLSSNLLDIPGKPSVDLNVKANGPINDLVTELELATDGQERLAGEVSVVTTGDAGDPDRRILADIGGDITAILLPEYRDFFGEDVSLKAEALMQAGGAISVNAFALKAAQMDLQGRVHLNADKWPSIIDVTGTIAHAKGDPVILPGGGGAATVERVELRVDYDAFKGDAYEAQFDISGLETSEGEIAQTTLRSTGTLTGALGGIGQLDGNIQFASQGIALLNTALAEALGAELNGSTQISYLRDQPLRFSQLDLQGADYGLTGNVALDAIASGLPTRLDARLTSSDISRFSALAGQELDGATSLALEGEVGVLSGAFDLDITGTADDIRTGIAQADALMQGHTALQLKAIRNVNGTFLRGLELNNAAMLFSGGAEFYANASRIEADAVLRDIATVLPQYSGRVAINAHATEDDDGWFVDVDGDGPYQSKIRLSGLATGANPAFDFSASAPEVSAFVAGVNGPFAANGQVQQTEQGWMLSTDVSGPYRSAVSLNGAVTPVVDMQFDVSLPDISPLAPQISGPLRAQGQLRQSGEDYSVQAKATGPYSSSGTVAGIVTGPNAKVDFTFGMPNTAAIVPNLNGPLAVQGSAAKAAQGWQVNTDMSGPSGTQGVVAGVVSDDGTLALKVNGTAPLGLAGPFISPRSLQGVARFDLDVNGPAGLDAVSGTIQTSGATLTLPNLRVAFEDVNGDIRLANGRAGLNISANATGGGGLSITGGVGLGDGLPADVNIVLDGVVLVDPRLYRTSISGAMRLSGPISGGAGISGTLNVGETNVTVPSTGLTSIGEIPLIDHVGASSANLATRRRAGLLEESASGDGTQSASQAAGFGLDVLVNAPGRIFVRGRGLDAELGGNLKLSGDTNNILSAGKFELERGRLDILGKRFELEEGSAEFQGDFIPYIRFVTTTTTDAGTASIIVEGPADAPVVSFESTPEGPEDEVLSQLLFGRNLSEISAFQALQLANAVAILAGKGGTDVVGNLRDQFGLDDLNVSTTDSGETAISAGKYLSENVYTDVTAASDGTGEVSLNIDLTPNLKGKATLGSDGNSSIGVFFEKDY</sequence>
<gene>
    <name evidence="7" type="ORF">DSW25_07610</name>
</gene>
<evidence type="ECO:0000256" key="3">
    <source>
        <dbReference type="ARBA" id="ARBA00022989"/>
    </source>
</evidence>
<keyword evidence="5" id="KW-0732">Signal</keyword>
<accession>A0A073IKJ3</accession>
<dbReference type="RefSeq" id="WP_025057983.1">
    <property type="nucleotide sequence ID" value="NZ_JAMC01000002.1"/>
</dbReference>
<dbReference type="STRING" id="1300350.Z948_493"/>
<feature type="domain" description="Translocation and assembly module TamB C-terminal" evidence="6">
    <location>
        <begin position="910"/>
        <end position="1264"/>
    </location>
</feature>
<evidence type="ECO:0000256" key="4">
    <source>
        <dbReference type="ARBA" id="ARBA00023136"/>
    </source>
</evidence>
<comment type="caution">
    <text evidence="7">The sequence shown here is derived from an EMBL/GenBank/DDBJ whole genome shotgun (WGS) entry which is preliminary data.</text>
</comment>
<dbReference type="GO" id="GO:0005886">
    <property type="term" value="C:plasma membrane"/>
    <property type="evidence" value="ECO:0007669"/>
    <property type="project" value="InterPro"/>
</dbReference>
<protein>
    <recommendedName>
        <fullName evidence="6">Translocation and assembly module TamB C-terminal domain-containing protein</fullName>
    </recommendedName>
</protein>
<dbReference type="GO" id="GO:0009306">
    <property type="term" value="P:protein secretion"/>
    <property type="evidence" value="ECO:0007669"/>
    <property type="project" value="InterPro"/>
</dbReference>
<evidence type="ECO:0000313" key="8">
    <source>
        <dbReference type="Proteomes" id="UP000027734"/>
    </source>
</evidence>
<dbReference type="AlphaFoldDB" id="A0A073IKJ3"/>
<dbReference type="EMBL" id="JAMC01000002">
    <property type="protein sequence ID" value="KEJ90065.1"/>
    <property type="molecule type" value="Genomic_DNA"/>
</dbReference>